<evidence type="ECO:0000313" key="2">
    <source>
        <dbReference type="Proteomes" id="UP000250123"/>
    </source>
</evidence>
<dbReference type="AlphaFoldDB" id="A0A330M1Y0"/>
<evidence type="ECO:0000313" key="1">
    <source>
        <dbReference type="EMBL" id="SQH75463.1"/>
    </source>
</evidence>
<dbReference type="EMBL" id="LS483452">
    <property type="protein sequence ID" value="SQH75463.1"/>
    <property type="molecule type" value="Genomic_DNA"/>
</dbReference>
<accession>A0A330M1Y0</accession>
<protein>
    <submittedName>
        <fullName evidence="1">Uncharacterized protein</fullName>
    </submittedName>
</protein>
<dbReference type="KEGG" id="sbk:SHEWBE_1497"/>
<sequence length="54" mass="6294">MSIELNTINLKTLFKAQTYRSNPRQRLTFPCVTCNQAIQIKYTYNAPLQIKCTI</sequence>
<name>A0A330M1Y0_9GAMM</name>
<gene>
    <name evidence="1" type="ORF">SHEWBE_1497</name>
</gene>
<dbReference type="Proteomes" id="UP000250123">
    <property type="component" value="Chromosome SHEWBE"/>
</dbReference>
<reference evidence="2" key="1">
    <citation type="submission" date="2018-06" db="EMBL/GenBank/DDBJ databases">
        <authorList>
            <person name="Cea G.-C."/>
            <person name="William W."/>
        </authorList>
    </citation>
    <scope>NUCLEOTIDE SEQUENCE [LARGE SCALE GENOMIC DNA]</scope>
    <source>
        <strain evidence="2">DB21MT-2</strain>
    </source>
</reference>
<proteinExistence type="predicted"/>
<organism evidence="1 2">
    <name type="scientific">Shewanella benthica</name>
    <dbReference type="NCBI Taxonomy" id="43661"/>
    <lineage>
        <taxon>Bacteria</taxon>
        <taxon>Pseudomonadati</taxon>
        <taxon>Pseudomonadota</taxon>
        <taxon>Gammaproteobacteria</taxon>
        <taxon>Alteromonadales</taxon>
        <taxon>Shewanellaceae</taxon>
        <taxon>Shewanella</taxon>
    </lineage>
</organism>